<dbReference type="InterPro" id="IPR002575">
    <property type="entry name" value="Aminoglycoside_PTrfase"/>
</dbReference>
<accession>A0ABY5W682</accession>
<evidence type="ECO:0000313" key="3">
    <source>
        <dbReference type="EMBL" id="UWP85495.1"/>
    </source>
</evidence>
<reference evidence="3" key="2">
    <citation type="submission" date="2022-09" db="EMBL/GenBank/DDBJ databases">
        <title>Biosynthetic gene clusters of Dactylosporangioum fulvum.</title>
        <authorList>
            <person name="Caradec T."/>
        </authorList>
    </citation>
    <scope>NUCLEOTIDE SEQUENCE</scope>
    <source>
        <strain evidence="3">NRRL B-16292</strain>
    </source>
</reference>
<reference evidence="3" key="1">
    <citation type="submission" date="2021-04" db="EMBL/GenBank/DDBJ databases">
        <authorList>
            <person name="Hartkoorn R.C."/>
            <person name="Beaudoing E."/>
            <person name="Hot D."/>
        </authorList>
    </citation>
    <scope>NUCLEOTIDE SEQUENCE</scope>
    <source>
        <strain evidence="3">NRRL B-16292</strain>
    </source>
</reference>
<gene>
    <name evidence="3" type="ORF">Dfulv_15140</name>
</gene>
<sequence>MPSTEITTEIPAPLGREQPQLAQLLDRPGTRVVLLAGSRNPNAKITLILLDDYGPSFVIKVPTTRDAAQVVQNEGTLLRQLADLGLGRLATTLPRPIGYLASGALPALASTALVGTQMAVRYHAWRHTARQRRVRADFTAAGDWLADLQRRTAGQPGPVTLLADCLDAIEARFADHPDVAMLRARLATAAGRLAGEHTPRTVVHGDYWFGNLLVDRGRVVGVVDWECGDLAGEPLRDVARFAVSYALYLDRHVRPGARVPGHRGLYADRWGAGIAHAVAGRGWFGALVREHVSGALERLGVSGERWRDLLIAGVAEIAATADHPDFARAHLDLLVAIVRSDGIGEEDSTAAGQPGPADPPQPSDAADGNEPAGAPDAAGVVA</sequence>
<dbReference type="RefSeq" id="WP_259863617.1">
    <property type="nucleotide sequence ID" value="NZ_BAAAST010000014.1"/>
</dbReference>
<evidence type="ECO:0000256" key="1">
    <source>
        <dbReference type="SAM" id="MobiDB-lite"/>
    </source>
</evidence>
<evidence type="ECO:0000313" key="4">
    <source>
        <dbReference type="Proteomes" id="UP001059617"/>
    </source>
</evidence>
<dbReference type="Proteomes" id="UP001059617">
    <property type="component" value="Chromosome"/>
</dbReference>
<proteinExistence type="predicted"/>
<dbReference type="InterPro" id="IPR011009">
    <property type="entry name" value="Kinase-like_dom_sf"/>
</dbReference>
<feature type="region of interest" description="Disordered" evidence="1">
    <location>
        <begin position="344"/>
        <end position="382"/>
    </location>
</feature>
<dbReference type="SUPFAM" id="SSF56112">
    <property type="entry name" value="Protein kinase-like (PK-like)"/>
    <property type="match status" value="1"/>
</dbReference>
<dbReference type="EMBL" id="CP073720">
    <property type="protein sequence ID" value="UWP85495.1"/>
    <property type="molecule type" value="Genomic_DNA"/>
</dbReference>
<dbReference type="InterPro" id="IPR051678">
    <property type="entry name" value="AGP_Transferase"/>
</dbReference>
<dbReference type="PANTHER" id="PTHR21310">
    <property type="entry name" value="AMINOGLYCOSIDE PHOSPHOTRANSFERASE-RELATED-RELATED"/>
    <property type="match status" value="1"/>
</dbReference>
<protein>
    <submittedName>
        <fullName evidence="3">Aminoglycoside phosphotransferase family protein</fullName>
    </submittedName>
</protein>
<dbReference type="Pfam" id="PF01636">
    <property type="entry name" value="APH"/>
    <property type="match status" value="1"/>
</dbReference>
<dbReference type="PANTHER" id="PTHR21310:SF15">
    <property type="entry name" value="AMINOGLYCOSIDE PHOSPHOTRANSFERASE DOMAIN-CONTAINING PROTEIN"/>
    <property type="match status" value="1"/>
</dbReference>
<feature type="compositionally biased region" description="Low complexity" evidence="1">
    <location>
        <begin position="363"/>
        <end position="382"/>
    </location>
</feature>
<keyword evidence="4" id="KW-1185">Reference proteome</keyword>
<evidence type="ECO:0000259" key="2">
    <source>
        <dbReference type="Pfam" id="PF01636"/>
    </source>
</evidence>
<dbReference type="Gene3D" id="3.90.1200.10">
    <property type="match status" value="1"/>
</dbReference>
<name>A0ABY5W682_9ACTN</name>
<organism evidence="3 4">
    <name type="scientific">Dactylosporangium fulvum</name>
    <dbReference type="NCBI Taxonomy" id="53359"/>
    <lineage>
        <taxon>Bacteria</taxon>
        <taxon>Bacillati</taxon>
        <taxon>Actinomycetota</taxon>
        <taxon>Actinomycetes</taxon>
        <taxon>Micromonosporales</taxon>
        <taxon>Micromonosporaceae</taxon>
        <taxon>Dactylosporangium</taxon>
    </lineage>
</organism>
<feature type="domain" description="Aminoglycoside phosphotransferase" evidence="2">
    <location>
        <begin position="51"/>
        <end position="242"/>
    </location>
</feature>